<keyword evidence="7" id="KW-1185">Reference proteome</keyword>
<dbReference type="GO" id="GO:0003839">
    <property type="term" value="F:gamma-glutamylcyclotransferase activity"/>
    <property type="evidence" value="ECO:0007669"/>
    <property type="project" value="UniProtKB-EC"/>
</dbReference>
<evidence type="ECO:0000256" key="2">
    <source>
        <dbReference type="ARBA" id="ARBA00023239"/>
    </source>
</evidence>
<dbReference type="InterPro" id="IPR013024">
    <property type="entry name" value="GGCT-like"/>
</dbReference>
<dbReference type="OrthoDB" id="2017317at2759"/>
<dbReference type="Gene3D" id="3.10.490.10">
    <property type="entry name" value="Gamma-glutamyl cyclotransferase-like"/>
    <property type="match status" value="1"/>
</dbReference>
<proteinExistence type="predicted"/>
<gene>
    <name evidence="6" type="ORF">GQ43DRAFT_371597</name>
</gene>
<dbReference type="Proteomes" id="UP000799536">
    <property type="component" value="Unassembled WGS sequence"/>
</dbReference>
<dbReference type="CDD" id="cd06661">
    <property type="entry name" value="GGCT_like"/>
    <property type="match status" value="1"/>
</dbReference>
<dbReference type="AlphaFoldDB" id="A0A9P4JL28"/>
<comment type="caution">
    <text evidence="6">The sequence shown here is derived from an EMBL/GenBank/DDBJ whole genome shotgun (WGS) entry which is preliminary data.</text>
</comment>
<name>A0A9P4JL28_9PLEO</name>
<evidence type="ECO:0000313" key="7">
    <source>
        <dbReference type="Proteomes" id="UP000799536"/>
    </source>
</evidence>
<dbReference type="PANTHER" id="PTHR12935">
    <property type="entry name" value="GAMMA-GLUTAMYLCYCLOTRANSFERASE"/>
    <property type="match status" value="1"/>
</dbReference>
<protein>
    <recommendedName>
        <fullName evidence="1">gamma-glutamylcyclotransferase</fullName>
        <ecNumber evidence="1">4.3.2.9</ecNumber>
    </recommendedName>
</protein>
<feature type="binding site" evidence="4">
    <location>
        <position position="145"/>
    </location>
    <ligand>
        <name>substrate</name>
    </ligand>
</feature>
<reference evidence="6" key="1">
    <citation type="journal article" date="2020" name="Stud. Mycol.">
        <title>101 Dothideomycetes genomes: a test case for predicting lifestyles and emergence of pathogens.</title>
        <authorList>
            <person name="Haridas S."/>
            <person name="Albert R."/>
            <person name="Binder M."/>
            <person name="Bloem J."/>
            <person name="Labutti K."/>
            <person name="Salamov A."/>
            <person name="Andreopoulos B."/>
            <person name="Baker S."/>
            <person name="Barry K."/>
            <person name="Bills G."/>
            <person name="Bluhm B."/>
            <person name="Cannon C."/>
            <person name="Castanera R."/>
            <person name="Culley D."/>
            <person name="Daum C."/>
            <person name="Ezra D."/>
            <person name="Gonzalez J."/>
            <person name="Henrissat B."/>
            <person name="Kuo A."/>
            <person name="Liang C."/>
            <person name="Lipzen A."/>
            <person name="Lutzoni F."/>
            <person name="Magnuson J."/>
            <person name="Mondo S."/>
            <person name="Nolan M."/>
            <person name="Ohm R."/>
            <person name="Pangilinan J."/>
            <person name="Park H.-J."/>
            <person name="Ramirez L."/>
            <person name="Alfaro M."/>
            <person name="Sun H."/>
            <person name="Tritt A."/>
            <person name="Yoshinaga Y."/>
            <person name="Zwiers L.-H."/>
            <person name="Turgeon B."/>
            <person name="Goodwin S."/>
            <person name="Spatafora J."/>
            <person name="Crous P."/>
            <person name="Grigoriev I."/>
        </authorList>
    </citation>
    <scope>NUCLEOTIDE SEQUENCE</scope>
    <source>
        <strain evidence="6">ATCC 74209</strain>
    </source>
</reference>
<dbReference type="SUPFAM" id="SSF110857">
    <property type="entry name" value="Gamma-glutamyl cyclotransferase-like"/>
    <property type="match status" value="1"/>
</dbReference>
<feature type="transmembrane region" description="Helical" evidence="5">
    <location>
        <begin position="211"/>
        <end position="230"/>
    </location>
</feature>
<evidence type="ECO:0000256" key="4">
    <source>
        <dbReference type="PIRSR" id="PIRSR617939-2"/>
    </source>
</evidence>
<evidence type="ECO:0000256" key="1">
    <source>
        <dbReference type="ARBA" id="ARBA00012346"/>
    </source>
</evidence>
<feature type="active site" description="Proton acceptor" evidence="3">
    <location>
        <position position="98"/>
    </location>
</feature>
<evidence type="ECO:0000313" key="6">
    <source>
        <dbReference type="EMBL" id="KAF2201391.1"/>
    </source>
</evidence>
<keyword evidence="5" id="KW-1133">Transmembrane helix</keyword>
<accession>A0A9P4JL28</accession>
<sequence length="246" mass="27681">MEGNTPSQKTLWYFAYGANMSPAILTTQRKVKPFRQSVAKIPDYILEFDVPGVPYNEPALAGLRRIDGTQTSDSNYPPVHGMAYEISNDDFLKIIATEGAGVAYKTLRTKALLAEAGGEARGKLEVHTLVARRPMSTIRKPSARYLALLVSAARGNGLPMEYQAFLSGHAVFEPANSSLRYRCGKFIFNLIWMRVQFLVQRGIIKLRGENGLVPFWFLILFQVLVTTMWIHHDYFHARLWGRGDGL</sequence>
<keyword evidence="5" id="KW-0472">Membrane</keyword>
<dbReference type="EMBL" id="ML993978">
    <property type="protein sequence ID" value="KAF2201391.1"/>
    <property type="molecule type" value="Genomic_DNA"/>
</dbReference>
<organism evidence="6 7">
    <name type="scientific">Delitschia confertaspora ATCC 74209</name>
    <dbReference type="NCBI Taxonomy" id="1513339"/>
    <lineage>
        <taxon>Eukaryota</taxon>
        <taxon>Fungi</taxon>
        <taxon>Dikarya</taxon>
        <taxon>Ascomycota</taxon>
        <taxon>Pezizomycotina</taxon>
        <taxon>Dothideomycetes</taxon>
        <taxon>Pleosporomycetidae</taxon>
        <taxon>Pleosporales</taxon>
        <taxon>Delitschiaceae</taxon>
        <taxon>Delitschia</taxon>
    </lineage>
</organism>
<dbReference type="PANTHER" id="PTHR12935:SF0">
    <property type="entry name" value="GAMMA-GLUTAMYLCYCLOTRANSFERASE"/>
    <property type="match status" value="1"/>
</dbReference>
<keyword evidence="2" id="KW-0456">Lyase</keyword>
<evidence type="ECO:0000256" key="5">
    <source>
        <dbReference type="SAM" id="Phobius"/>
    </source>
</evidence>
<keyword evidence="5" id="KW-0812">Transmembrane</keyword>
<dbReference type="InterPro" id="IPR036568">
    <property type="entry name" value="GGCT-like_sf"/>
</dbReference>
<dbReference type="EC" id="4.3.2.9" evidence="1"/>
<evidence type="ECO:0000256" key="3">
    <source>
        <dbReference type="PIRSR" id="PIRSR617939-1"/>
    </source>
</evidence>
<dbReference type="InterPro" id="IPR017939">
    <property type="entry name" value="G-Glutamylcylcotransferase"/>
</dbReference>